<protein>
    <submittedName>
        <fullName evidence="1">Methoxy mycolic acid synthase</fullName>
    </submittedName>
</protein>
<dbReference type="PANTHER" id="PTHR43667">
    <property type="entry name" value="CYCLOPROPANE-FATTY-ACYL-PHOSPHOLIPID SYNTHASE"/>
    <property type="match status" value="1"/>
</dbReference>
<dbReference type="EMBL" id="NJAK01000001">
    <property type="protein sequence ID" value="PHM61689.1"/>
    <property type="molecule type" value="Genomic_DNA"/>
</dbReference>
<gene>
    <name evidence="1" type="ORF">Xish_00828</name>
</gene>
<dbReference type="Gene3D" id="3.40.50.150">
    <property type="entry name" value="Vaccinia Virus protein VP39"/>
    <property type="match status" value="1"/>
</dbReference>
<dbReference type="RefSeq" id="WP_099116827.1">
    <property type="nucleotide sequence ID" value="NZ_NJAK01000001.1"/>
</dbReference>
<dbReference type="OrthoDB" id="8558926at2"/>
<dbReference type="CDD" id="cd02440">
    <property type="entry name" value="AdoMet_MTases"/>
    <property type="match status" value="1"/>
</dbReference>
<dbReference type="InterPro" id="IPR029063">
    <property type="entry name" value="SAM-dependent_MTases_sf"/>
</dbReference>
<dbReference type="Proteomes" id="UP000222168">
    <property type="component" value="Unassembled WGS sequence"/>
</dbReference>
<evidence type="ECO:0000313" key="2">
    <source>
        <dbReference type="Proteomes" id="UP000222168"/>
    </source>
</evidence>
<dbReference type="AlphaFoldDB" id="A0A2D0KE25"/>
<evidence type="ECO:0000313" key="1">
    <source>
        <dbReference type="EMBL" id="PHM61689.1"/>
    </source>
</evidence>
<keyword evidence="2" id="KW-1185">Reference proteome</keyword>
<dbReference type="PANTHER" id="PTHR43667:SF2">
    <property type="entry name" value="FATTY ACID C-METHYL TRANSFERASE"/>
    <property type="match status" value="1"/>
</dbReference>
<name>A0A2D0KE25_9GAMM</name>
<dbReference type="Pfam" id="PF02353">
    <property type="entry name" value="CMAS"/>
    <property type="match status" value="1"/>
</dbReference>
<reference evidence="1 2" key="1">
    <citation type="journal article" date="2017" name="Nat. Microbiol.">
        <title>Natural product diversity associated with the nematode symbionts Photorhabdus and Xenorhabdus.</title>
        <authorList>
            <person name="Tobias N.J."/>
            <person name="Wolff H."/>
            <person name="Djahanschiri B."/>
            <person name="Grundmann F."/>
            <person name="Kronenwerth M."/>
            <person name="Shi Y.M."/>
            <person name="Simonyi S."/>
            <person name="Grun P."/>
            <person name="Shapiro-Ilan D."/>
            <person name="Pidot S.J."/>
            <person name="Stinear T.P."/>
            <person name="Ebersberger I."/>
            <person name="Bode H.B."/>
        </authorList>
    </citation>
    <scope>NUCLEOTIDE SEQUENCE [LARGE SCALE GENOMIC DNA]</scope>
    <source>
        <strain evidence="1 2">DSM 22670</strain>
    </source>
</reference>
<proteinExistence type="predicted"/>
<accession>A0A2D0KE25</accession>
<sequence>MKNVIIQTQYDKDLHIFQSFLEPYMKFSTGLFLHNTVTLEQSVKNMLDKLIEKGNVTDGTKILEVGTGWGCLLKRIRERFEYVDYTGISTSKEQSDYVFRHVDDKAVIHITSFETVNLNEVYDTIFLCGTFCHLKNKPEQLKRLLKLLSPTGVLIIEDTFFISQEIMIEVQKSRFKDSIQNAMFGWGEIINLGMFIEMIEKVGMKLTYCYDLTESYFITGKEWSKRLLAADLPFHEKKELYTYLRFANLGWNKNAFYYLLALKVSPHS</sequence>
<dbReference type="SUPFAM" id="SSF53335">
    <property type="entry name" value="S-adenosyl-L-methionine-dependent methyltransferases"/>
    <property type="match status" value="1"/>
</dbReference>
<comment type="caution">
    <text evidence="1">The sequence shown here is derived from an EMBL/GenBank/DDBJ whole genome shotgun (WGS) entry which is preliminary data.</text>
</comment>
<organism evidence="1 2">
    <name type="scientific">Xenorhabdus ishibashii</name>
    <dbReference type="NCBI Taxonomy" id="1034471"/>
    <lineage>
        <taxon>Bacteria</taxon>
        <taxon>Pseudomonadati</taxon>
        <taxon>Pseudomonadota</taxon>
        <taxon>Gammaproteobacteria</taxon>
        <taxon>Enterobacterales</taxon>
        <taxon>Morganellaceae</taxon>
        <taxon>Xenorhabdus</taxon>
    </lineage>
</organism>
<dbReference type="InterPro" id="IPR050723">
    <property type="entry name" value="CFA/CMAS"/>
</dbReference>